<protein>
    <submittedName>
        <fullName evidence="2">Uncharacterized protein</fullName>
    </submittedName>
</protein>
<gene>
    <name evidence="2" type="ORF">EVJ58_g3932</name>
</gene>
<dbReference type="AlphaFoldDB" id="A0A4Y9YKI8"/>
<comment type="caution">
    <text evidence="2">The sequence shown here is derived from an EMBL/GenBank/DDBJ whole genome shotgun (WGS) entry which is preliminary data.</text>
</comment>
<proteinExistence type="predicted"/>
<organism evidence="2 3">
    <name type="scientific">Rhodofomes roseus</name>
    <dbReference type="NCBI Taxonomy" id="34475"/>
    <lineage>
        <taxon>Eukaryota</taxon>
        <taxon>Fungi</taxon>
        <taxon>Dikarya</taxon>
        <taxon>Basidiomycota</taxon>
        <taxon>Agaricomycotina</taxon>
        <taxon>Agaricomycetes</taxon>
        <taxon>Polyporales</taxon>
        <taxon>Rhodofomes</taxon>
    </lineage>
</organism>
<evidence type="ECO:0000313" key="3">
    <source>
        <dbReference type="Proteomes" id="UP000298390"/>
    </source>
</evidence>
<name>A0A4Y9YKI8_9APHY</name>
<evidence type="ECO:0000256" key="1">
    <source>
        <dbReference type="SAM" id="MobiDB-lite"/>
    </source>
</evidence>
<evidence type="ECO:0000313" key="2">
    <source>
        <dbReference type="EMBL" id="TFY62318.1"/>
    </source>
</evidence>
<dbReference type="Proteomes" id="UP000298390">
    <property type="component" value="Unassembled WGS sequence"/>
</dbReference>
<dbReference type="EMBL" id="SEKV01000171">
    <property type="protein sequence ID" value="TFY62318.1"/>
    <property type="molecule type" value="Genomic_DNA"/>
</dbReference>
<sequence>MGTSVTDEDVPPGGDPQVIWTAGADAETLDNSESKKPRPGPEQSASEELKRDVKIYFKPPTYMR</sequence>
<feature type="region of interest" description="Disordered" evidence="1">
    <location>
        <begin position="1"/>
        <end position="64"/>
    </location>
</feature>
<reference evidence="2 3" key="1">
    <citation type="submission" date="2019-01" db="EMBL/GenBank/DDBJ databases">
        <title>Genome sequencing of the rare red list fungi Fomitopsis rosea.</title>
        <authorList>
            <person name="Buettner E."/>
            <person name="Kellner H."/>
        </authorList>
    </citation>
    <scope>NUCLEOTIDE SEQUENCE [LARGE SCALE GENOMIC DNA]</scope>
    <source>
        <strain evidence="2 3">DSM 105464</strain>
    </source>
</reference>
<feature type="compositionally biased region" description="Acidic residues" evidence="1">
    <location>
        <begin position="1"/>
        <end position="10"/>
    </location>
</feature>
<accession>A0A4Y9YKI8</accession>